<dbReference type="GO" id="GO:0016301">
    <property type="term" value="F:kinase activity"/>
    <property type="evidence" value="ECO:0007669"/>
    <property type="project" value="UniProtKB-KW"/>
</dbReference>
<gene>
    <name evidence="4" type="ORF">GBZ86_10780</name>
</gene>
<dbReference type="PANTHER" id="PTHR41773">
    <property type="entry name" value="GTP PYROPHOSPHATASE-RELATED"/>
    <property type="match status" value="1"/>
</dbReference>
<protein>
    <submittedName>
        <fullName evidence="4">GTP pyrophosphokinase</fullName>
    </submittedName>
</protein>
<keyword evidence="5" id="KW-1185">Reference proteome</keyword>
<reference evidence="4 5" key="1">
    <citation type="submission" date="2019-10" db="EMBL/GenBank/DDBJ databases">
        <title>The Genome Sequence of Clostridium tarantellae Isolated from Fish Brain.</title>
        <authorList>
            <person name="Bano L."/>
            <person name="Kiel M."/>
            <person name="Sales G."/>
            <person name="Doxey A.C."/>
            <person name="Mansfield M.J."/>
            <person name="Schiavone M."/>
            <person name="Rossetto O."/>
            <person name="Pirazzini M."/>
            <person name="Dobrindt U."/>
            <person name="Montecucco C."/>
        </authorList>
    </citation>
    <scope>NUCLEOTIDE SEQUENCE [LARGE SCALE GENOMIC DNA]</scope>
    <source>
        <strain evidence="4 5">DSM 3997</strain>
    </source>
</reference>
<dbReference type="InterPro" id="IPR043519">
    <property type="entry name" value="NT_sf"/>
</dbReference>
<proteinExistence type="predicted"/>
<keyword evidence="2" id="KW-0175">Coiled coil</keyword>
<accession>A0A6I1MNA7</accession>
<feature type="coiled-coil region" evidence="2">
    <location>
        <begin position="244"/>
        <end position="271"/>
    </location>
</feature>
<dbReference type="UniPathway" id="UPA00908">
    <property type="reaction ID" value="UER00884"/>
</dbReference>
<feature type="domain" description="RelA/SpoT" evidence="3">
    <location>
        <begin position="67"/>
        <end position="209"/>
    </location>
</feature>
<keyword evidence="4" id="KW-0808">Transferase</keyword>
<dbReference type="CDD" id="cd05399">
    <property type="entry name" value="NT_Rel-Spo_like"/>
    <property type="match status" value="1"/>
</dbReference>
<comment type="pathway">
    <text evidence="1">Purine metabolism; ppGpp biosynthesis; ppGpp from GTP: step 1/2.</text>
</comment>
<dbReference type="SUPFAM" id="SSF81301">
    <property type="entry name" value="Nucleotidyltransferase"/>
    <property type="match status" value="1"/>
</dbReference>
<evidence type="ECO:0000256" key="2">
    <source>
        <dbReference type="SAM" id="Coils"/>
    </source>
</evidence>
<dbReference type="RefSeq" id="WP_152890546.1">
    <property type="nucleotide sequence ID" value="NZ_WHJC01000176.1"/>
</dbReference>
<dbReference type="SMART" id="SM00954">
    <property type="entry name" value="RelA_SpoT"/>
    <property type="match status" value="1"/>
</dbReference>
<dbReference type="Proteomes" id="UP000430345">
    <property type="component" value="Unassembled WGS sequence"/>
</dbReference>
<dbReference type="InterPro" id="IPR007685">
    <property type="entry name" value="RelA_SpoT"/>
</dbReference>
<comment type="caution">
    <text evidence="4">The sequence shown here is derived from an EMBL/GenBank/DDBJ whole genome shotgun (WGS) entry which is preliminary data.</text>
</comment>
<sequence length="277" mass="33214">MNSNLNKNTFLSKYPHVYKNIKEYNIDWDNLYEIYKDFYSLKDNYENQADFIANILRTHNKIHTVKARCKNPDRLIEKLIRKTPDRKEKYGENFKFTVDNYKEEINDLIGIRAIHIFKEDWEDIHEFILNTWKVIEITANVRDGDVTERFEELDIKVQSRKSGYRSVHYLIEFYPTNQKVIAEIQVRTIFEEAYGEIDHQLRYTHKEIPKLLEANLLLFNRISGSADEMASLINLLNKNLISIEDSYENIIKEKNEEIHLLNEEIIILKEKLKEHEL</sequence>
<dbReference type="GO" id="GO:0015970">
    <property type="term" value="P:guanosine tetraphosphate biosynthetic process"/>
    <property type="evidence" value="ECO:0007669"/>
    <property type="project" value="UniProtKB-UniPathway"/>
</dbReference>
<evidence type="ECO:0000259" key="3">
    <source>
        <dbReference type="SMART" id="SM00954"/>
    </source>
</evidence>
<dbReference type="Pfam" id="PF04607">
    <property type="entry name" value="RelA_SpoT"/>
    <property type="match status" value="1"/>
</dbReference>
<dbReference type="PANTHER" id="PTHR41773:SF1">
    <property type="entry name" value="RELA_SPOT DOMAIN-CONTAINING PROTEIN"/>
    <property type="match status" value="1"/>
</dbReference>
<organism evidence="4 5">
    <name type="scientific">Clostridium tarantellae</name>
    <dbReference type="NCBI Taxonomy" id="39493"/>
    <lineage>
        <taxon>Bacteria</taxon>
        <taxon>Bacillati</taxon>
        <taxon>Bacillota</taxon>
        <taxon>Clostridia</taxon>
        <taxon>Eubacteriales</taxon>
        <taxon>Clostridiaceae</taxon>
        <taxon>Clostridium</taxon>
    </lineage>
</organism>
<evidence type="ECO:0000313" key="4">
    <source>
        <dbReference type="EMBL" id="MPQ44243.1"/>
    </source>
</evidence>
<dbReference type="Gene3D" id="3.30.460.10">
    <property type="entry name" value="Beta Polymerase, domain 2"/>
    <property type="match status" value="1"/>
</dbReference>
<dbReference type="EMBL" id="WHJC01000176">
    <property type="protein sequence ID" value="MPQ44243.1"/>
    <property type="molecule type" value="Genomic_DNA"/>
</dbReference>
<keyword evidence="4" id="KW-0418">Kinase</keyword>
<evidence type="ECO:0000313" key="5">
    <source>
        <dbReference type="Proteomes" id="UP000430345"/>
    </source>
</evidence>
<evidence type="ECO:0000256" key="1">
    <source>
        <dbReference type="ARBA" id="ARBA00004976"/>
    </source>
</evidence>
<dbReference type="OrthoDB" id="9801824at2"/>
<name>A0A6I1MNA7_9CLOT</name>
<dbReference type="AlphaFoldDB" id="A0A6I1MNA7"/>